<name>A0A1I8EF16_WUCBA</name>
<reference evidence="1" key="1">
    <citation type="submission" date="2016-11" db="UniProtKB">
        <authorList>
            <consortium name="WormBaseParasite"/>
        </authorList>
    </citation>
    <scope>IDENTIFICATION</scope>
    <source>
        <strain evidence="1">pt0022</strain>
    </source>
</reference>
<dbReference type="AlphaFoldDB" id="A0A1I8EF16"/>
<organism evidence="1">
    <name type="scientific">Wuchereria bancrofti</name>
    <dbReference type="NCBI Taxonomy" id="6293"/>
    <lineage>
        <taxon>Eukaryota</taxon>
        <taxon>Metazoa</taxon>
        <taxon>Ecdysozoa</taxon>
        <taxon>Nematoda</taxon>
        <taxon>Chromadorea</taxon>
        <taxon>Rhabditida</taxon>
        <taxon>Spirurina</taxon>
        <taxon>Spiruromorpha</taxon>
        <taxon>Filarioidea</taxon>
        <taxon>Onchocercidae</taxon>
        <taxon>Wuchereria</taxon>
    </lineage>
</organism>
<protein>
    <submittedName>
        <fullName evidence="1">Uncharacterized protein</fullName>
    </submittedName>
</protein>
<proteinExistence type="predicted"/>
<evidence type="ECO:0000313" key="1">
    <source>
        <dbReference type="WBParaSite" id="maker-PairedContig_1767-snap-gene-0.8-mRNA-1"/>
    </source>
</evidence>
<dbReference type="WBParaSite" id="maker-PairedContig_1767-snap-gene-0.8-mRNA-1">
    <property type="protein sequence ID" value="maker-PairedContig_1767-snap-gene-0.8-mRNA-1"/>
    <property type="gene ID" value="maker-PairedContig_1767-snap-gene-0.8"/>
</dbReference>
<sequence length="140" mass="15794">MSKFRSEVLEIIIASGNGRYQMFRWLSSYSKVVKLSNVRSFPSYRLVAMNSTYETNKNVTSSNRDSISDGTKYVKFAAMLITAIIGLRLVTSILGGKSYESFGDTFKSSAFSWPQHYNIFLSQDRLDVNNEDDEISADGI</sequence>
<accession>A0A1I8EF16</accession>